<evidence type="ECO:0000313" key="2">
    <source>
        <dbReference type="Proteomes" id="UP000271098"/>
    </source>
</evidence>
<dbReference type="Proteomes" id="UP000271098">
    <property type="component" value="Unassembled WGS sequence"/>
</dbReference>
<keyword evidence="2" id="KW-1185">Reference proteome</keyword>
<evidence type="ECO:0000313" key="3">
    <source>
        <dbReference type="WBParaSite" id="GPUH_0002516101-mRNA-1"/>
    </source>
</evidence>
<name>A0A183EVZ0_9BILA</name>
<reference evidence="3" key="1">
    <citation type="submission" date="2016-06" db="UniProtKB">
        <authorList>
            <consortium name="WormBaseParasite"/>
        </authorList>
    </citation>
    <scope>IDENTIFICATION</scope>
</reference>
<reference evidence="1 2" key="2">
    <citation type="submission" date="2018-11" db="EMBL/GenBank/DDBJ databases">
        <authorList>
            <consortium name="Pathogen Informatics"/>
        </authorList>
    </citation>
    <scope>NUCLEOTIDE SEQUENCE [LARGE SCALE GENOMIC DNA]</scope>
</reference>
<dbReference type="EMBL" id="UYRT01103855">
    <property type="protein sequence ID" value="VDN43797.1"/>
    <property type="molecule type" value="Genomic_DNA"/>
</dbReference>
<dbReference type="OrthoDB" id="5811183at2759"/>
<sequence>MRELTNRVHFSFSSVKESTLSDKCDCIELDLDKLKGHWAQPLSSISLQHDFQDGVAELFDSIDPVQIDCSSIECQ</sequence>
<evidence type="ECO:0000313" key="1">
    <source>
        <dbReference type="EMBL" id="VDN43797.1"/>
    </source>
</evidence>
<organism evidence="3">
    <name type="scientific">Gongylonema pulchrum</name>
    <dbReference type="NCBI Taxonomy" id="637853"/>
    <lineage>
        <taxon>Eukaryota</taxon>
        <taxon>Metazoa</taxon>
        <taxon>Ecdysozoa</taxon>
        <taxon>Nematoda</taxon>
        <taxon>Chromadorea</taxon>
        <taxon>Rhabditida</taxon>
        <taxon>Spirurina</taxon>
        <taxon>Spiruromorpha</taxon>
        <taxon>Spiruroidea</taxon>
        <taxon>Gongylonematidae</taxon>
        <taxon>Gongylonema</taxon>
    </lineage>
</organism>
<gene>
    <name evidence="1" type="ORF">GPUH_LOCUS25131</name>
</gene>
<accession>A0A183EVZ0</accession>
<dbReference type="WBParaSite" id="GPUH_0002516101-mRNA-1">
    <property type="protein sequence ID" value="GPUH_0002516101-mRNA-1"/>
    <property type="gene ID" value="GPUH_0002516101"/>
</dbReference>
<proteinExistence type="predicted"/>
<dbReference type="AlphaFoldDB" id="A0A183EVZ0"/>
<protein>
    <submittedName>
        <fullName evidence="1 3">Uncharacterized protein</fullName>
    </submittedName>
</protein>